<comment type="caution">
    <text evidence="2">The sequence shown here is derived from an EMBL/GenBank/DDBJ whole genome shotgun (WGS) entry which is preliminary data.</text>
</comment>
<keyword evidence="3" id="KW-1185">Reference proteome</keyword>
<dbReference type="Proteomes" id="UP001162164">
    <property type="component" value="Unassembled WGS sequence"/>
</dbReference>
<evidence type="ECO:0000256" key="1">
    <source>
        <dbReference type="SAM" id="Phobius"/>
    </source>
</evidence>
<evidence type="ECO:0000313" key="3">
    <source>
        <dbReference type="Proteomes" id="UP001162164"/>
    </source>
</evidence>
<protein>
    <submittedName>
        <fullName evidence="2">Uncharacterized protein</fullName>
    </submittedName>
</protein>
<organism evidence="2 3">
    <name type="scientific">Molorchus minor</name>
    <dbReference type="NCBI Taxonomy" id="1323400"/>
    <lineage>
        <taxon>Eukaryota</taxon>
        <taxon>Metazoa</taxon>
        <taxon>Ecdysozoa</taxon>
        <taxon>Arthropoda</taxon>
        <taxon>Hexapoda</taxon>
        <taxon>Insecta</taxon>
        <taxon>Pterygota</taxon>
        <taxon>Neoptera</taxon>
        <taxon>Endopterygota</taxon>
        <taxon>Coleoptera</taxon>
        <taxon>Polyphaga</taxon>
        <taxon>Cucujiformia</taxon>
        <taxon>Chrysomeloidea</taxon>
        <taxon>Cerambycidae</taxon>
        <taxon>Lamiinae</taxon>
        <taxon>Monochamini</taxon>
        <taxon>Molorchus</taxon>
    </lineage>
</organism>
<keyword evidence="1" id="KW-1133">Transmembrane helix</keyword>
<accession>A0ABQ9JGE0</accession>
<feature type="transmembrane region" description="Helical" evidence="1">
    <location>
        <begin position="72"/>
        <end position="92"/>
    </location>
</feature>
<keyword evidence="1" id="KW-0812">Transmembrane</keyword>
<dbReference type="EMBL" id="JAPWTJ010000569">
    <property type="protein sequence ID" value="KAJ8977245.1"/>
    <property type="molecule type" value="Genomic_DNA"/>
</dbReference>
<sequence length="157" mass="18768">MRTRTFKIYRKALRKQDNNSKIVEDKWKSGTDSCISRHNIRTGWICNGKNVCGTLAGDSDNYFEGWPPFNEFPILLCYITYIPFFYLFYVIFNKIAIPFDWEAEKNAFENMCSEQLRQVPKFLFLRVRLSFQKWQWMVDGVELHAKTSSHHRSLFPF</sequence>
<evidence type="ECO:0000313" key="2">
    <source>
        <dbReference type="EMBL" id="KAJ8977245.1"/>
    </source>
</evidence>
<keyword evidence="1" id="KW-0472">Membrane</keyword>
<reference evidence="2" key="1">
    <citation type="journal article" date="2023" name="Insect Mol. Biol.">
        <title>Genome sequencing provides insights into the evolution of gene families encoding plant cell wall-degrading enzymes in longhorned beetles.</title>
        <authorList>
            <person name="Shin N.R."/>
            <person name="Okamura Y."/>
            <person name="Kirsch R."/>
            <person name="Pauchet Y."/>
        </authorList>
    </citation>
    <scope>NUCLEOTIDE SEQUENCE</scope>
    <source>
        <strain evidence="2">MMC_N1</strain>
    </source>
</reference>
<gene>
    <name evidence="2" type="ORF">NQ317_007422</name>
</gene>
<name>A0ABQ9JGE0_9CUCU</name>
<proteinExistence type="predicted"/>